<dbReference type="OrthoDB" id="9805134at2"/>
<dbReference type="PRINTS" id="PR00455">
    <property type="entry name" value="HTHTETR"/>
</dbReference>
<evidence type="ECO:0000256" key="4">
    <source>
        <dbReference type="ARBA" id="ARBA00023163"/>
    </source>
</evidence>
<dbReference type="Pfam" id="PF00440">
    <property type="entry name" value="TetR_N"/>
    <property type="match status" value="1"/>
</dbReference>
<reference evidence="8" key="2">
    <citation type="submission" date="2014-04" db="EMBL/GenBank/DDBJ databases">
        <authorList>
            <person name="Xu Y.W."/>
            <person name="Yang Q."/>
        </authorList>
    </citation>
    <scope>NUCLEOTIDE SEQUENCE</scope>
    <source>
        <strain evidence="8">DSM 44626</strain>
    </source>
</reference>
<dbReference type="PANTHER" id="PTHR30055">
    <property type="entry name" value="HTH-TYPE TRANSCRIPTIONAL REGULATOR RUTR"/>
    <property type="match status" value="1"/>
</dbReference>
<dbReference type="PANTHER" id="PTHR30055:SF237">
    <property type="entry name" value="TRANSCRIPTIONAL REPRESSOR MCE3R"/>
    <property type="match status" value="1"/>
</dbReference>
<evidence type="ECO:0000313" key="9">
    <source>
        <dbReference type="EMBL" id="ORW99910.1"/>
    </source>
</evidence>
<dbReference type="SUPFAM" id="SSF46689">
    <property type="entry name" value="Homeodomain-like"/>
    <property type="match status" value="1"/>
</dbReference>
<evidence type="ECO:0000313" key="8">
    <source>
        <dbReference type="EMBL" id="CDO90274.1"/>
    </source>
</evidence>
<dbReference type="HOGENOM" id="CLU_069356_22_0_11"/>
<evidence type="ECO:0000259" key="7">
    <source>
        <dbReference type="PROSITE" id="PS50977"/>
    </source>
</evidence>
<evidence type="ECO:0000313" key="10">
    <source>
        <dbReference type="Proteomes" id="UP000193710"/>
    </source>
</evidence>
<dbReference type="GO" id="GO:0000976">
    <property type="term" value="F:transcription cis-regulatory region binding"/>
    <property type="evidence" value="ECO:0007669"/>
    <property type="project" value="TreeGrafter"/>
</dbReference>
<feature type="compositionally biased region" description="Basic residues" evidence="6">
    <location>
        <begin position="197"/>
        <end position="209"/>
    </location>
</feature>
<feature type="DNA-binding region" description="H-T-H motif" evidence="5">
    <location>
        <begin position="28"/>
        <end position="47"/>
    </location>
</feature>
<name>A0A024K3A2_9MYCO</name>
<keyword evidence="3 5" id="KW-0238">DNA-binding</keyword>
<accession>A0A024K3A2</accession>
<evidence type="ECO:0000256" key="6">
    <source>
        <dbReference type="SAM" id="MobiDB-lite"/>
    </source>
</evidence>
<feature type="domain" description="HTH tetR-type" evidence="7">
    <location>
        <begin position="5"/>
        <end position="65"/>
    </location>
</feature>
<dbReference type="RefSeq" id="WP_051641425.1">
    <property type="nucleotide sequence ID" value="NZ_HG964446.1"/>
</dbReference>
<evidence type="ECO:0000256" key="3">
    <source>
        <dbReference type="ARBA" id="ARBA00023125"/>
    </source>
</evidence>
<reference evidence="9 10" key="3">
    <citation type="submission" date="2016-01" db="EMBL/GenBank/DDBJ databases">
        <title>The new phylogeny of the genus Mycobacterium.</title>
        <authorList>
            <person name="Tarcisio F."/>
            <person name="Conor M."/>
            <person name="Antonella G."/>
            <person name="Elisabetta G."/>
            <person name="Giulia F.S."/>
            <person name="Sara T."/>
            <person name="Anna F."/>
            <person name="Clotilde B."/>
            <person name="Roberto B."/>
            <person name="Veronica D.S."/>
            <person name="Fabio R."/>
            <person name="Monica P."/>
            <person name="Olivier J."/>
            <person name="Enrico T."/>
            <person name="Nicola S."/>
        </authorList>
    </citation>
    <scope>NUCLEOTIDE SEQUENCE [LARGE SCALE GENOMIC DNA]</scope>
    <source>
        <strain evidence="9 10">DSM 44626</strain>
    </source>
</reference>
<evidence type="ECO:0000256" key="1">
    <source>
        <dbReference type="ARBA" id="ARBA00011738"/>
    </source>
</evidence>
<dbReference type="STRING" id="47839.BN973_04667"/>
<dbReference type="InterPro" id="IPR041490">
    <property type="entry name" value="KstR2_TetR_C"/>
</dbReference>
<keyword evidence="10" id="KW-1185">Reference proteome</keyword>
<dbReference type="Gene3D" id="1.10.10.60">
    <property type="entry name" value="Homeodomain-like"/>
    <property type="match status" value="1"/>
</dbReference>
<reference evidence="8" key="1">
    <citation type="journal article" date="2014" name="Genome Announc.">
        <title>Draft Genome Sequence of Mycobacterium triplex DSM 44626.</title>
        <authorList>
            <person name="Sassi M."/>
            <person name="Croce O."/>
            <person name="Robert C."/>
            <person name="Raoult D."/>
            <person name="Drancourt M."/>
        </authorList>
    </citation>
    <scope>NUCLEOTIDE SEQUENCE [LARGE SCALE GENOMIC DNA]</scope>
    <source>
        <strain evidence="8">DSM 44626</strain>
    </source>
</reference>
<protein>
    <submittedName>
        <fullName evidence="8">TetR family transcriptional regulator</fullName>
    </submittedName>
</protein>
<dbReference type="AlphaFoldDB" id="A0A024K3A2"/>
<dbReference type="Proteomes" id="UP000028880">
    <property type="component" value="Unassembled WGS sequence"/>
</dbReference>
<dbReference type="InterPro" id="IPR050109">
    <property type="entry name" value="HTH-type_TetR-like_transc_reg"/>
</dbReference>
<dbReference type="SUPFAM" id="SSF48498">
    <property type="entry name" value="Tetracyclin repressor-like, C-terminal domain"/>
    <property type="match status" value="1"/>
</dbReference>
<dbReference type="GO" id="GO:0003700">
    <property type="term" value="F:DNA-binding transcription factor activity"/>
    <property type="evidence" value="ECO:0007669"/>
    <property type="project" value="TreeGrafter"/>
</dbReference>
<dbReference type="EMBL" id="HG964446">
    <property type="protein sequence ID" value="CDO90274.1"/>
    <property type="molecule type" value="Genomic_DNA"/>
</dbReference>
<feature type="region of interest" description="Disordered" evidence="6">
    <location>
        <begin position="190"/>
        <end position="209"/>
    </location>
</feature>
<dbReference type="Proteomes" id="UP000193710">
    <property type="component" value="Unassembled WGS sequence"/>
</dbReference>
<keyword evidence="4" id="KW-0804">Transcription</keyword>
<dbReference type="FunFam" id="1.10.10.60:FF:000141">
    <property type="entry name" value="TetR family transcriptional regulator"/>
    <property type="match status" value="1"/>
</dbReference>
<dbReference type="EMBL" id="LQPY01000037">
    <property type="protein sequence ID" value="ORW99910.1"/>
    <property type="molecule type" value="Genomic_DNA"/>
</dbReference>
<dbReference type="PROSITE" id="PS50977">
    <property type="entry name" value="HTH_TETR_2"/>
    <property type="match status" value="1"/>
</dbReference>
<proteinExistence type="predicted"/>
<dbReference type="InterPro" id="IPR036271">
    <property type="entry name" value="Tet_transcr_reg_TetR-rel_C_sf"/>
</dbReference>
<gene>
    <name evidence="9" type="ORF">AWC29_26470</name>
    <name evidence="8" type="ORF">BN973_04667</name>
</gene>
<keyword evidence="2" id="KW-0805">Transcription regulation</keyword>
<evidence type="ECO:0000256" key="2">
    <source>
        <dbReference type="ARBA" id="ARBA00023015"/>
    </source>
</evidence>
<dbReference type="eggNOG" id="COG1309">
    <property type="taxonomic scope" value="Bacteria"/>
</dbReference>
<dbReference type="GO" id="GO:0045892">
    <property type="term" value="P:negative regulation of DNA-templated transcription"/>
    <property type="evidence" value="ECO:0007669"/>
    <property type="project" value="UniProtKB-ARBA"/>
</dbReference>
<sequence>MAKRNDRSEQILRTAMHLFHERGFDGVGVDLIGEKAGVSGPAIYRYFSGKDEILMTLLDEAIDRVLMSTGGQFDDPREELEHLVRGHVQRALEERELMSVWTRERNSIPKEYRSRLSARIKRYIDRWVDCLHACYPNQSRDVLTVAVHATHGLIDSTPMWPEKSLRTAGLADILTGMALQGLEWLDNDASRPASTAKRVRPKRPPARSA</sequence>
<dbReference type="InterPro" id="IPR009057">
    <property type="entry name" value="Homeodomain-like_sf"/>
</dbReference>
<comment type="subunit">
    <text evidence="1">Homodimer.</text>
</comment>
<dbReference type="Pfam" id="PF17932">
    <property type="entry name" value="TetR_C_24"/>
    <property type="match status" value="1"/>
</dbReference>
<dbReference type="Gene3D" id="1.10.357.10">
    <property type="entry name" value="Tetracycline Repressor, domain 2"/>
    <property type="match status" value="1"/>
</dbReference>
<organism evidence="8">
    <name type="scientific">Mycobacterium triplex</name>
    <dbReference type="NCBI Taxonomy" id="47839"/>
    <lineage>
        <taxon>Bacteria</taxon>
        <taxon>Bacillati</taxon>
        <taxon>Actinomycetota</taxon>
        <taxon>Actinomycetes</taxon>
        <taxon>Mycobacteriales</taxon>
        <taxon>Mycobacteriaceae</taxon>
        <taxon>Mycobacterium</taxon>
        <taxon>Mycobacterium simiae complex</taxon>
    </lineage>
</organism>
<evidence type="ECO:0000256" key="5">
    <source>
        <dbReference type="PROSITE-ProRule" id="PRU00335"/>
    </source>
</evidence>
<dbReference type="InterPro" id="IPR001647">
    <property type="entry name" value="HTH_TetR"/>
</dbReference>